<proteinExistence type="predicted"/>
<organism evidence="1 2">
    <name type="scientific">Chitinophaga jiangningensis</name>
    <dbReference type="NCBI Taxonomy" id="1419482"/>
    <lineage>
        <taxon>Bacteria</taxon>
        <taxon>Pseudomonadati</taxon>
        <taxon>Bacteroidota</taxon>
        <taxon>Chitinophagia</taxon>
        <taxon>Chitinophagales</taxon>
        <taxon>Chitinophagaceae</taxon>
        <taxon>Chitinophaga</taxon>
    </lineage>
</organism>
<dbReference type="OrthoDB" id="435394at2"/>
<name>A0A1M7MQI4_9BACT</name>
<dbReference type="Proteomes" id="UP000184420">
    <property type="component" value="Unassembled WGS sequence"/>
</dbReference>
<dbReference type="EMBL" id="FRBL01000014">
    <property type="protein sequence ID" value="SHM93322.1"/>
    <property type="molecule type" value="Genomic_DNA"/>
</dbReference>
<evidence type="ECO:0008006" key="3">
    <source>
        <dbReference type="Google" id="ProtNLM"/>
    </source>
</evidence>
<dbReference type="CDD" id="cd07998">
    <property type="entry name" value="WGR_DNA_ligase"/>
    <property type="match status" value="1"/>
</dbReference>
<dbReference type="RefSeq" id="WP_073087508.1">
    <property type="nucleotide sequence ID" value="NZ_FRBL01000014.1"/>
</dbReference>
<protein>
    <recommendedName>
        <fullName evidence="3">WGR domain-containing protein</fullName>
    </recommendedName>
</protein>
<dbReference type="SUPFAM" id="SSF48371">
    <property type="entry name" value="ARM repeat"/>
    <property type="match status" value="1"/>
</dbReference>
<dbReference type="STRING" id="1419482.SAMN05444266_11439"/>
<dbReference type="AlphaFoldDB" id="A0A1M7MQI4"/>
<evidence type="ECO:0000313" key="1">
    <source>
        <dbReference type="EMBL" id="SHM93322.1"/>
    </source>
</evidence>
<gene>
    <name evidence="1" type="ORF">SAMN05444266_11439</name>
</gene>
<sequence>MKFVRNVKLFFREGNSDKTYEIDLCEVGPDQYLVNFRYGKRGANLKEGTKTTSPVPLASANSIFDALEKEKRSKGYIGEQESASKEQLTDDASAAIIDGISNPRHKAILKRLQNHPAGKHAWKMSRVIWRAGELRIGESAPFIIKQGDKKDALHRYSVIWSLSRTGDAAAIPVLKAYMENSAYPPNIRMLAANGMLMLLPEADKPAFLQPYLNAMPEHLRAAVLEGNTNAIFQLLHEYIVVQQATQYPLLEECYLLSTAYPALRQALLILLTQVAFRPSWFQHLRHIYKQAEMKDDHLVVAALAHRIEREPAMFTMPAKEYEEWRPETFIAELNTFVKVRSEIKKPGSRIAFSHKTRRYFNRRVLRRLKRLGGAGDKEYVRFATALLLQYVQETDGTKPYQRRDYAYVNNRYTSIEKQFPENSKAIFLNYIIRGNAADLQYLPGKEEWMFKVDDNATTSGTPRATANPDLLKKENNSLLKKLFSWLNTDKHVVPQPGTYQPASTEPAAVHSDVPFQQLWNDTPEAFIQLLIGGKMDQVHVFAMEQLKAHPRFEELKSRITEDVIAALLYNKHHIPSLFGLELAREKYNPAAPSSLLLRILLICPLKEARDQAMEWISANPAGILADNDILQTLIFNPYEEVRKFVVSIYPPADMPAQQAKVLAGLTIAHLMQLEVKTEQENLILTDACRILESYCAPVFKQLDVMVIYDLMQRNIVALQAFGVRLLLLKADDNYNFDQISTTQLMGILNSEYGPLRDAAWSIVRKISDVEMLRRPEMILECLLSPHKGIRRQMATLVARLITVDNRLAVYLVNELVPLLMRTEKSEGSHEDIAALLRTQLADYLNDIDTASALRLLYANYRPAQEFGILLLDKYIPSDSLTLKQIIATGAHELQQVRAWCWNFYRNNVARIRAEKDTAVALLDSKWDDTRRFAIDYFRNTFTEADWSPESLIALADSVRTDIQAFGRELLMRFFKNEDGPQYLLKLSQHPSAAMQLFATSYLQNYAAGQLEYIKLLEHYFRSVLTRVNKARVAKERVFTFLETEALKSEQAAAFIAGIITDISATVAIGDKARCISIMRNISQHFTLDLPIVFVEPAVRLH</sequence>
<dbReference type="InterPro" id="IPR016024">
    <property type="entry name" value="ARM-type_fold"/>
</dbReference>
<evidence type="ECO:0000313" key="2">
    <source>
        <dbReference type="Proteomes" id="UP000184420"/>
    </source>
</evidence>
<reference evidence="1 2" key="1">
    <citation type="submission" date="2016-11" db="EMBL/GenBank/DDBJ databases">
        <authorList>
            <person name="Jaros S."/>
            <person name="Januszkiewicz K."/>
            <person name="Wedrychowicz H."/>
        </authorList>
    </citation>
    <scope>NUCLEOTIDE SEQUENCE [LARGE SCALE GENOMIC DNA]</scope>
    <source>
        <strain evidence="1 2">DSM 27406</strain>
    </source>
</reference>
<keyword evidence="2" id="KW-1185">Reference proteome</keyword>
<accession>A0A1M7MQI4</accession>
<dbReference type="Gene3D" id="2.20.140.10">
    <property type="entry name" value="WGR domain"/>
    <property type="match status" value="1"/>
</dbReference>